<keyword evidence="2" id="KW-1185">Reference proteome</keyword>
<proteinExistence type="predicted"/>
<sequence>MALICSLVVTGVSTSQVANAANGWSVDSPIVDSTPVTKQTMKGRELDDASKAALTGNQPAGSTTPDGGGTSSATSLSPSATWDVSKQTGDFTWSYPLRVPPAPGDLQPNLALSYNSSTVDGRTSATNNQASWVGDGWDLHPGFVERTYGSCQDDKEGGTIPPKVGDLCWKSDNATAVYNGSGGMLIHDTGKNVWRQKSDNGSRIERLTGAPNGARDGEYWKITTVDGTQYFFGSAPTSKSTWTVPVYGDDAGEPCHAADNKFDNSACTQAYRWNLDKVVDRHGNLILYSYDIETNNYGQNVKDTAVSYVRGGTLKEIQYGLREGDPAPAAGKVTFTTEERCVPGSVCTLDKTENFPDVALTDRCDGPTCKDHYSPTFWSTKRLAKITTQVRAGTGYTDVDSWTLEQQFPNPGDGNKAALWLKSITHTGHVGTPITLPKVTFEGKKLPNRVVKDDGVGYLNRYRISAIVSEAGGVTTVNYAPADCSATSLPDKPETNTKRCFPVTWTKRDFAERTDYFHKYVVGSVVQSDWMSTSSEQVTNYEYPEGAAWHYTTSEFAPEKDKTWNEFRGFGKVIVRTGKPDNPSGPNSYSETRYFRGMHGDKLPNNGTRPVSVPDSEGGSHVDEDWLQGLELESLTKNGEAGAVVGKTITEPTWQGPTATRGAYKAYIVRSGTQRSFTALAAGGWRTTKTTTDYDPNGLPTKVNDYGDLNVTGDERCTSTTYAQNTGRWLLNFPSRVETLSTVCGASPVYPRDTISDVRSSYDTLAPGIPPTVGDVTLAEEVDGYNGSTPAYRTVAKTKRDVYGRAIEITDADGNTATSTYTPATGGPVTQLVTANALGHKTTTVYEPAWGSARTITDPNNRVMEISYDALGRKAEVWQPNRPRADHSTEPSARFTYDVRNNAPSSITSMRFGPKSNYVTSTTILDGLYRTRQVQAPAPGGGRLLVDTRYDSQGRAYKTTQPFYNDQPVDTSLWVASDTEVPGLTVTEFDGAGRAIASIYRGGATEWRTSTTYGGDSVSVTPPEGGSATTTITDARGRTRALRQHHGAQPTDAYDETKYEYTNSDKLAALTDSSGNRWSYTYDIHGSLIRTDDPDRGATTYTYNKLNQQTSSTDARNVTLAFRYDKLGRKTGVFKDSLAGTKLSEWAYDTAPKGIGQLASSTRWVDGNAYINKVNVYDPLYRPLAQSIIIPPIEGPKLAGTYQTSLSYKEDGSLGAVGYPKAGDLSPETIAYTQDELNNVLTADGGVDDDFQTYVSQTEYTRYGEPQRLHLGGSSSTATNGKRAWLSFYYDTNTRRLDRTIVDAEVPQPMQTDTHYNYNPAGNITSISNSPIGQPADKQCFGYDYLQRLTEAWTPANADCGTAPAVNGLGGPAPYWQSYAYDKSGNRIGDTQHVASGDITRKYSYAAPGTPKPHLLNAVTSEGPAGTKTAQYTYDELGNTKTRPGTAGQQNLDWNVENKLEKVTDGTADTTFLYNADGNRLIRRDPTGTTLYLGPQEVRLDKASGNATTTRYYSHGGLTIAMRKSGALTWLAGDHQGTTQVAINASDLTIKQRRQTPFGAERGPSAGMPGERGFVGGTIDASTGLTTLGARSYDADLGRFISVDPLMNPSSPQQINGYNYANNNPIALSDPSGLAPEDHPGYCVGWRGDCGIDPNVGNHLHGEYSPGQLDQMDVKKGGGKSKKKAREDWTKKNSPSSKKRGEVFAEFDKVLNMSTLEYWNFPMPPNVDPDTNICFGKLACEKARDHLLAPETQNDVEGAKLIAATYCVDNFNECARAAGIADTVHGALGALMGLVAGGGLGRSGASRVTVGSATGEELASLSPAFRDLVAKRAGFTGQGQRIIVDENIKHPEAIAQGLRNNGYDARSVKEMGITGALDSELKQVANQTGARVLTHDRGRQLDGGFGDLAIQIDQRVGSLDSILRVLNGK</sequence>
<gene>
    <name evidence="1" type="ORF">LCL61_11050</name>
</gene>
<organism evidence="1 2">
    <name type="scientific">Amycolatopsis coloradensis</name>
    <dbReference type="NCBI Taxonomy" id="76021"/>
    <lineage>
        <taxon>Bacteria</taxon>
        <taxon>Bacillati</taxon>
        <taxon>Actinomycetota</taxon>
        <taxon>Actinomycetes</taxon>
        <taxon>Pseudonocardiales</taxon>
        <taxon>Pseudonocardiaceae</taxon>
        <taxon>Amycolatopsis</taxon>
    </lineage>
</organism>
<name>A0ACD5B9X4_9PSEU</name>
<dbReference type="EMBL" id="CP150484">
    <property type="protein sequence ID" value="WYW16088.1"/>
    <property type="molecule type" value="Genomic_DNA"/>
</dbReference>
<reference evidence="1" key="1">
    <citation type="submission" date="2023-10" db="EMBL/GenBank/DDBJ databases">
        <title>Whole genome sequencing of actinobacterial strain Amycolatopsis sp. (BCA-696) identifies the underlying plant growth-promoting genes.</title>
        <authorList>
            <person name="Gandham P."/>
            <person name="Vadla N."/>
            <person name="Saji A."/>
            <person name="Srinivas V."/>
            <person name="Ruperao P."/>
            <person name="Selvanayagam S."/>
            <person name="Saxena R.K."/>
            <person name="Rathore A."/>
            <person name="Gopalakrishnan S."/>
            <person name="Thakur V."/>
        </authorList>
    </citation>
    <scope>NUCLEOTIDE SEQUENCE</scope>
    <source>
        <strain evidence="1">BCA-696</strain>
    </source>
</reference>
<evidence type="ECO:0000313" key="2">
    <source>
        <dbReference type="Proteomes" id="UP001456344"/>
    </source>
</evidence>
<protein>
    <submittedName>
        <fullName evidence="1">DUF5615 family PIN-like protein</fullName>
    </submittedName>
</protein>
<dbReference type="Proteomes" id="UP001456344">
    <property type="component" value="Chromosome"/>
</dbReference>
<accession>A0ACD5B9X4</accession>
<evidence type="ECO:0000313" key="1">
    <source>
        <dbReference type="EMBL" id="WYW16088.1"/>
    </source>
</evidence>